<evidence type="ECO:0000313" key="4">
    <source>
        <dbReference type="Proteomes" id="UP001500751"/>
    </source>
</evidence>
<feature type="domain" description="DUF7507" evidence="2">
    <location>
        <begin position="465"/>
        <end position="555"/>
    </location>
</feature>
<keyword evidence="1" id="KW-0812">Transmembrane</keyword>
<dbReference type="SUPFAM" id="SSF49899">
    <property type="entry name" value="Concanavalin A-like lectins/glucanases"/>
    <property type="match status" value="1"/>
</dbReference>
<dbReference type="InterPro" id="IPR055354">
    <property type="entry name" value="DUF7507"/>
</dbReference>
<keyword evidence="1" id="KW-0472">Membrane</keyword>
<dbReference type="Proteomes" id="UP001500751">
    <property type="component" value="Unassembled WGS sequence"/>
</dbReference>
<dbReference type="EMBL" id="BAAAQN010000010">
    <property type="protein sequence ID" value="GAA2024520.1"/>
    <property type="molecule type" value="Genomic_DNA"/>
</dbReference>
<name>A0ABP5FIA1_9ACTN</name>
<comment type="caution">
    <text evidence="3">The sequence shown here is derived from an EMBL/GenBank/DDBJ whole genome shotgun (WGS) entry which is preliminary data.</text>
</comment>
<feature type="domain" description="DUF7507" evidence="2">
    <location>
        <begin position="351"/>
        <end position="451"/>
    </location>
</feature>
<dbReference type="InterPro" id="IPR013320">
    <property type="entry name" value="ConA-like_dom_sf"/>
</dbReference>
<keyword evidence="1" id="KW-1133">Transmembrane helix</keyword>
<feature type="transmembrane region" description="Helical" evidence="1">
    <location>
        <begin position="581"/>
        <end position="599"/>
    </location>
</feature>
<evidence type="ECO:0000259" key="2">
    <source>
        <dbReference type="Pfam" id="PF24346"/>
    </source>
</evidence>
<reference evidence="4" key="1">
    <citation type="journal article" date="2019" name="Int. J. Syst. Evol. Microbiol.">
        <title>The Global Catalogue of Microorganisms (GCM) 10K type strain sequencing project: providing services to taxonomists for standard genome sequencing and annotation.</title>
        <authorList>
            <consortium name="The Broad Institute Genomics Platform"/>
            <consortium name="The Broad Institute Genome Sequencing Center for Infectious Disease"/>
            <person name="Wu L."/>
            <person name="Ma J."/>
        </authorList>
    </citation>
    <scope>NUCLEOTIDE SEQUENCE [LARGE SCALE GENOMIC DNA]</scope>
    <source>
        <strain evidence="4">JCM 16014</strain>
    </source>
</reference>
<gene>
    <name evidence="3" type="ORF">GCM10009839_22920</name>
</gene>
<evidence type="ECO:0000313" key="3">
    <source>
        <dbReference type="EMBL" id="GAA2024520.1"/>
    </source>
</evidence>
<organism evidence="3 4">
    <name type="scientific">Catenulispora yoronensis</name>
    <dbReference type="NCBI Taxonomy" id="450799"/>
    <lineage>
        <taxon>Bacteria</taxon>
        <taxon>Bacillati</taxon>
        <taxon>Actinomycetota</taxon>
        <taxon>Actinomycetes</taxon>
        <taxon>Catenulisporales</taxon>
        <taxon>Catenulisporaceae</taxon>
        <taxon>Catenulispora</taxon>
    </lineage>
</organism>
<accession>A0ABP5FIA1</accession>
<dbReference type="Pfam" id="PF24346">
    <property type="entry name" value="DUF7507"/>
    <property type="match status" value="2"/>
</dbReference>
<sequence length="612" mass="62691">MPAFAAAAPLPAQIGNSGGTVLVTESFTGATADSRFHSYGPACLTGAPLGGGTSGAPLGGCATAGEGPVPPPAGAPYGYLRLTDASRDQSAAVLFNQPLPAAEGVKVTFDQWQYGGTPDTPASSPADGISFFLVDGAAQLTRPGAFGGSLGYAQKLPDDVPSNPFVPGVEHGYLGVGLDALGNYFGDWERRGYTCPAGHRSPSGTAFYIPAPGHNMVTVRGPGEGTNGYCFLTATADHFGTAGPWLSTLPGRLHGPTTAADLPAGTTPAQAETVLKASQRTFTVEVTPAPNPQVEVFADFHDGAGARQVLSAPAPQPVPATYKFGFASSTGLFTDVHLIRTTTVSTINQLPALDLVKQIDEAHELPAELTAGAKVPYQFVVTNTGGGSVNSLRVADSRVSHVMCPVETLHAGQTVVCTGVYTVTAADVERGYTANTAVAHGSDSSGSAIESPEADHTLPLGGKVALELEKQVDDSHFYTVGKEVAYSYVVRNRGTRPADRLEIADDRVTGVTCEATVLAARDLPGDSAVCTGRYKVTSADAEAGHVTNVAVAVGDGGAVRSAPAHARIRIRRQLPATGAELLGPGAAAAALVTGGALLVRTTRRRRSGTAGR</sequence>
<evidence type="ECO:0000256" key="1">
    <source>
        <dbReference type="SAM" id="Phobius"/>
    </source>
</evidence>
<keyword evidence="4" id="KW-1185">Reference proteome</keyword>
<protein>
    <recommendedName>
        <fullName evidence="2">DUF7507 domain-containing protein</fullName>
    </recommendedName>
</protein>
<dbReference type="Gene3D" id="2.60.120.200">
    <property type="match status" value="1"/>
</dbReference>
<proteinExistence type="predicted"/>